<comment type="similarity">
    <text evidence="1">Belongs to the IUNH family.</text>
</comment>
<protein>
    <submittedName>
        <fullName evidence="5">Inosine-uridine nucleoside hydrolase</fullName>
    </submittedName>
</protein>
<accession>A0A5B8MNG2</accession>
<dbReference type="Proteomes" id="UP000316726">
    <property type="component" value="Chromosome 6"/>
</dbReference>
<dbReference type="OrthoDB" id="432381at2759"/>
<evidence type="ECO:0000256" key="1">
    <source>
        <dbReference type="ARBA" id="ARBA00009176"/>
    </source>
</evidence>
<gene>
    <name evidence="5" type="ORF">A3770_06p44550</name>
</gene>
<organism evidence="5 6">
    <name type="scientific">Chloropicon primus</name>
    <dbReference type="NCBI Taxonomy" id="1764295"/>
    <lineage>
        <taxon>Eukaryota</taxon>
        <taxon>Viridiplantae</taxon>
        <taxon>Chlorophyta</taxon>
        <taxon>Chloropicophyceae</taxon>
        <taxon>Chloropicales</taxon>
        <taxon>Chloropicaceae</taxon>
        <taxon>Chloropicon</taxon>
    </lineage>
</organism>
<dbReference type="CDD" id="cd02650">
    <property type="entry name" value="nuc_hydro_CaPnhB"/>
    <property type="match status" value="1"/>
</dbReference>
<dbReference type="InterPro" id="IPR001910">
    <property type="entry name" value="Inosine/uridine_hydrolase_dom"/>
</dbReference>
<name>A0A5B8MNG2_9CHLO</name>
<dbReference type="PANTHER" id="PTHR12304">
    <property type="entry name" value="INOSINE-URIDINE PREFERRING NUCLEOSIDE HYDROLASE"/>
    <property type="match status" value="1"/>
</dbReference>
<sequence length="341" mass="36748">MAMAMAMETTTTTTRRKIIVDTDPGVDDALTIFAALLCPEVEVIGLTTIFGNVPTAKATKNALGLLELAGRTDVPVASGSPCTFTGEEKLRIADFVHGDDGLGNTGELKPPPTATELGVSASQFIIDTAEKHPGEVIVLALGPLTNLAMALKEKPDLALHSIVCLGGAFRVNGNVNPSAEANIFCDPEAADFVFGGSVDMHVIPLDVTQRCVFSNMDLDLLEAKGGTLGKYMKDISQFYADFHKTTYNLNGLMLHDPTAFIAIVRPDLFFWKSGPIRVSCEGIAKGMTVMDMNKKVWRGPNQWSGRKHMKVALEVDEGAVVGAIRDTLLSQEPQKLYYSMK</sequence>
<dbReference type="Pfam" id="PF01156">
    <property type="entry name" value="IU_nuc_hydro"/>
    <property type="match status" value="1"/>
</dbReference>
<evidence type="ECO:0000313" key="6">
    <source>
        <dbReference type="Proteomes" id="UP000316726"/>
    </source>
</evidence>
<feature type="domain" description="Inosine/uridine-preferring nucleoside hydrolase" evidence="4">
    <location>
        <begin position="18"/>
        <end position="320"/>
    </location>
</feature>
<evidence type="ECO:0000313" key="5">
    <source>
        <dbReference type="EMBL" id="QDZ21937.1"/>
    </source>
</evidence>
<evidence type="ECO:0000256" key="3">
    <source>
        <dbReference type="ARBA" id="ARBA00023295"/>
    </source>
</evidence>
<reference evidence="5 6" key="1">
    <citation type="submission" date="2018-07" db="EMBL/GenBank/DDBJ databases">
        <title>The complete nuclear genome of the prasinophyte Chloropicon primus (CCMP1205).</title>
        <authorList>
            <person name="Pombert J.-F."/>
            <person name="Otis C."/>
            <person name="Turmel M."/>
            <person name="Lemieux C."/>
        </authorList>
    </citation>
    <scope>NUCLEOTIDE SEQUENCE [LARGE SCALE GENOMIC DNA]</scope>
    <source>
        <strain evidence="5 6">CCMP1205</strain>
    </source>
</reference>
<proteinExistence type="inferred from homology"/>
<dbReference type="GO" id="GO:0006152">
    <property type="term" value="P:purine nucleoside catabolic process"/>
    <property type="evidence" value="ECO:0007669"/>
    <property type="project" value="TreeGrafter"/>
</dbReference>
<dbReference type="STRING" id="1764295.A0A5B8MNG2"/>
<dbReference type="InterPro" id="IPR023186">
    <property type="entry name" value="IUNH"/>
</dbReference>
<dbReference type="EMBL" id="CP031039">
    <property type="protein sequence ID" value="QDZ21937.1"/>
    <property type="molecule type" value="Genomic_DNA"/>
</dbReference>
<dbReference type="InterPro" id="IPR036452">
    <property type="entry name" value="Ribo_hydro-like"/>
</dbReference>
<dbReference type="GO" id="GO:0005829">
    <property type="term" value="C:cytosol"/>
    <property type="evidence" value="ECO:0007669"/>
    <property type="project" value="TreeGrafter"/>
</dbReference>
<dbReference type="GO" id="GO:0008477">
    <property type="term" value="F:purine nucleosidase activity"/>
    <property type="evidence" value="ECO:0007669"/>
    <property type="project" value="TreeGrafter"/>
</dbReference>
<dbReference type="PANTHER" id="PTHR12304:SF4">
    <property type="entry name" value="URIDINE NUCLEOSIDASE"/>
    <property type="match status" value="1"/>
</dbReference>
<dbReference type="Gene3D" id="3.90.245.10">
    <property type="entry name" value="Ribonucleoside hydrolase-like"/>
    <property type="match status" value="1"/>
</dbReference>
<keyword evidence="3" id="KW-0326">Glycosidase</keyword>
<evidence type="ECO:0000259" key="4">
    <source>
        <dbReference type="Pfam" id="PF01156"/>
    </source>
</evidence>
<dbReference type="SUPFAM" id="SSF53590">
    <property type="entry name" value="Nucleoside hydrolase"/>
    <property type="match status" value="1"/>
</dbReference>
<evidence type="ECO:0000256" key="2">
    <source>
        <dbReference type="ARBA" id="ARBA00022801"/>
    </source>
</evidence>
<keyword evidence="2 5" id="KW-0378">Hydrolase</keyword>
<keyword evidence="6" id="KW-1185">Reference proteome</keyword>
<dbReference type="AlphaFoldDB" id="A0A5B8MNG2"/>